<dbReference type="EMBL" id="JAZDQP010000018">
    <property type="protein sequence ID" value="MEE1869156.1"/>
    <property type="molecule type" value="Genomic_DNA"/>
</dbReference>
<evidence type="ECO:0000313" key="4">
    <source>
        <dbReference type="Proteomes" id="UP001307839"/>
    </source>
</evidence>
<protein>
    <submittedName>
        <fullName evidence="3">Fimbrial protein</fullName>
    </submittedName>
</protein>
<dbReference type="Proteomes" id="UP001307839">
    <property type="component" value="Unassembled WGS sequence"/>
</dbReference>
<evidence type="ECO:0000259" key="2">
    <source>
        <dbReference type="Pfam" id="PF00419"/>
    </source>
</evidence>
<organism evidence="3 4">
    <name type="scientific">Pseudomonas auratipiscis</name>
    <dbReference type="NCBI Taxonomy" id="3115853"/>
    <lineage>
        <taxon>Bacteria</taxon>
        <taxon>Pseudomonadati</taxon>
        <taxon>Pseudomonadota</taxon>
        <taxon>Gammaproteobacteria</taxon>
        <taxon>Pseudomonadales</taxon>
        <taxon>Pseudomonadaceae</taxon>
        <taxon>Pseudomonas</taxon>
    </lineage>
</organism>
<dbReference type="AlphaFoldDB" id="A0AB35WWU4"/>
<keyword evidence="1" id="KW-0732">Signal</keyword>
<feature type="chain" id="PRO_5044240936" evidence="1">
    <location>
        <begin position="25"/>
        <end position="184"/>
    </location>
</feature>
<feature type="signal peptide" evidence="1">
    <location>
        <begin position="1"/>
        <end position="24"/>
    </location>
</feature>
<comment type="caution">
    <text evidence="3">The sequence shown here is derived from an EMBL/GenBank/DDBJ whole genome shotgun (WGS) entry which is preliminary data.</text>
</comment>
<sequence length="184" mass="18733">MKVSSLAGAIMAITLAATSAASFAKDQGHGVITFKGAIIDAPCSIAQESQYQTVDMDQIANVALRNGGKSNPTTFKIQLQGCELGALNAATATFTGSPSSNPDLIALKGSAQGASLAIADHTGTLIKLGDAAPAQSLSNGNTYLQFNAYLQGDMITPEGGGTPSAAEIVPGNFETFANFTLAYQ</sequence>
<name>A0AB35WWU4_9PSED</name>
<dbReference type="GO" id="GO:0009289">
    <property type="term" value="C:pilus"/>
    <property type="evidence" value="ECO:0007669"/>
    <property type="project" value="InterPro"/>
</dbReference>
<dbReference type="PANTHER" id="PTHR33420">
    <property type="entry name" value="FIMBRIAL SUBUNIT ELFA-RELATED"/>
    <property type="match status" value="1"/>
</dbReference>
<dbReference type="InterPro" id="IPR036937">
    <property type="entry name" value="Adhesion_dom_fimbrial_sf"/>
</dbReference>
<dbReference type="RefSeq" id="WP_136476960.1">
    <property type="nucleotide sequence ID" value="NZ_JAZDCU010000017.1"/>
</dbReference>
<gene>
    <name evidence="3" type="ORF">V0R53_22480</name>
</gene>
<evidence type="ECO:0000256" key="1">
    <source>
        <dbReference type="SAM" id="SignalP"/>
    </source>
</evidence>
<dbReference type="InterPro" id="IPR008966">
    <property type="entry name" value="Adhesion_dom_sf"/>
</dbReference>
<dbReference type="Pfam" id="PF00419">
    <property type="entry name" value="Fimbrial"/>
    <property type="match status" value="1"/>
</dbReference>
<accession>A0AB35WWU4</accession>
<feature type="domain" description="Fimbrial-type adhesion" evidence="2">
    <location>
        <begin position="32"/>
        <end position="184"/>
    </location>
</feature>
<evidence type="ECO:0000313" key="3">
    <source>
        <dbReference type="EMBL" id="MEE1869156.1"/>
    </source>
</evidence>
<dbReference type="SUPFAM" id="SSF49401">
    <property type="entry name" value="Bacterial adhesins"/>
    <property type="match status" value="1"/>
</dbReference>
<dbReference type="InterPro" id="IPR050263">
    <property type="entry name" value="Bact_Fimbrial_Adh_Pro"/>
</dbReference>
<dbReference type="GO" id="GO:0043709">
    <property type="term" value="P:cell adhesion involved in single-species biofilm formation"/>
    <property type="evidence" value="ECO:0007669"/>
    <property type="project" value="TreeGrafter"/>
</dbReference>
<proteinExistence type="predicted"/>
<dbReference type="InterPro" id="IPR000259">
    <property type="entry name" value="Adhesion_dom_fimbrial"/>
</dbReference>
<reference evidence="3 4" key="1">
    <citation type="submission" date="2024-01" db="EMBL/GenBank/DDBJ databases">
        <title>Unpublished Manusciprt.</title>
        <authorList>
            <person name="Duman M."/>
            <person name="Valdes E.G."/>
            <person name="Ajmi N."/>
            <person name="Altun S."/>
            <person name="Saticioglu I.B."/>
        </authorList>
    </citation>
    <scope>NUCLEOTIDE SEQUENCE [LARGE SCALE GENOMIC DNA]</scope>
    <source>
        <strain evidence="3 4">120P</strain>
    </source>
</reference>
<dbReference type="PANTHER" id="PTHR33420:SF26">
    <property type="entry name" value="FIMBRIAL SUBUNIT"/>
    <property type="match status" value="1"/>
</dbReference>
<dbReference type="Gene3D" id="2.60.40.1090">
    <property type="entry name" value="Fimbrial-type adhesion domain"/>
    <property type="match status" value="1"/>
</dbReference>
<keyword evidence="4" id="KW-1185">Reference proteome</keyword>